<feature type="transmembrane region" description="Helical" evidence="1">
    <location>
        <begin position="285"/>
        <end position="303"/>
    </location>
</feature>
<keyword evidence="5" id="KW-1185">Reference proteome</keyword>
<feature type="domain" description="DOMON" evidence="3">
    <location>
        <begin position="28"/>
        <end position="152"/>
    </location>
</feature>
<keyword evidence="1" id="KW-0812">Transmembrane</keyword>
<feature type="transmembrane region" description="Helical" evidence="1">
    <location>
        <begin position="323"/>
        <end position="343"/>
    </location>
</feature>
<sequence length="404" mass="42768">MRVASSLAMAATLLSPAAAIHSSCFDSNGFCVQIGVPQTTVSSRSGNLYMQMQANTSYSWVALGQGHGMAGANMFLMYTDGAGNVTVSTRYATGEVEPYAQTDTRITILEGTGISNNVMTANFVCENCNTWGTGSMDLSSSETEWMSAWKTGAPLDSTSQDASIQIHDNTGEFPVDLTAAVIASDSNPFVAANANSASNGTVLVSSTGGGGGGGNKDLLKVHGWIMASMFVMLYPLGTVIMPALHQWAIHGIIQIIAMIGMWVGYGYGHAAANKVDTLFDDCHQMIGAVVCAGLTVQPITGWLHHRYFVAHKTRGAISYGHIWYGRLLLGLGIVNGGLGISSANSSTKVVVAYAVLAGIWAVVFAVFSSISDYKKDRMRMKSDSDKGVAMNNYRAMGSSEDQRV</sequence>
<dbReference type="InterPro" id="IPR005018">
    <property type="entry name" value="DOMON_domain"/>
</dbReference>
<feature type="transmembrane region" description="Helical" evidence="1">
    <location>
        <begin position="349"/>
        <end position="370"/>
    </location>
</feature>
<dbReference type="Gene3D" id="1.20.120.1770">
    <property type="match status" value="1"/>
</dbReference>
<keyword evidence="1" id="KW-0472">Membrane</keyword>
<keyword evidence="1" id="KW-1133">Transmembrane helix</keyword>
<organism evidence="4 5">
    <name type="scientific">Ceratocystis fimbriata f. sp. platani</name>
    <dbReference type="NCBI Taxonomy" id="88771"/>
    <lineage>
        <taxon>Eukaryota</taxon>
        <taxon>Fungi</taxon>
        <taxon>Dikarya</taxon>
        <taxon>Ascomycota</taxon>
        <taxon>Pezizomycotina</taxon>
        <taxon>Sordariomycetes</taxon>
        <taxon>Hypocreomycetidae</taxon>
        <taxon>Microascales</taxon>
        <taxon>Ceratocystidaceae</taxon>
        <taxon>Ceratocystis</taxon>
    </lineage>
</organism>
<dbReference type="SMART" id="SM00664">
    <property type="entry name" value="DoH"/>
    <property type="match status" value="1"/>
</dbReference>
<evidence type="ECO:0000256" key="2">
    <source>
        <dbReference type="SAM" id="SignalP"/>
    </source>
</evidence>
<dbReference type="Pfam" id="PF16010">
    <property type="entry name" value="CDH-cyt"/>
    <property type="match status" value="1"/>
</dbReference>
<dbReference type="PANTHER" id="PTHR47797:SF4">
    <property type="entry name" value="DOMON DOMAIN-CONTAINING PROTEIN"/>
    <property type="match status" value="1"/>
</dbReference>
<dbReference type="Proteomes" id="UP000034841">
    <property type="component" value="Unassembled WGS sequence"/>
</dbReference>
<dbReference type="CDD" id="cd08760">
    <property type="entry name" value="Cyt_b561_FRRS1_like"/>
    <property type="match status" value="1"/>
</dbReference>
<dbReference type="SUPFAM" id="SSF49344">
    <property type="entry name" value="CBD9-like"/>
    <property type="match status" value="1"/>
</dbReference>
<keyword evidence="2" id="KW-0732">Signal</keyword>
<proteinExistence type="predicted"/>
<evidence type="ECO:0000256" key="1">
    <source>
        <dbReference type="SAM" id="Phobius"/>
    </source>
</evidence>
<dbReference type="AlphaFoldDB" id="A0A0F8DNU0"/>
<dbReference type="PANTHER" id="PTHR47797">
    <property type="entry name" value="DEHYDROGENASE, PUTATIVE (AFU_ORTHOLOGUE AFUA_8G05805)-RELATED"/>
    <property type="match status" value="1"/>
</dbReference>
<gene>
    <name evidence="4" type="ORF">CFO_g149</name>
</gene>
<dbReference type="PROSITE" id="PS50836">
    <property type="entry name" value="DOMON"/>
    <property type="match status" value="1"/>
</dbReference>
<feature type="signal peptide" evidence="2">
    <location>
        <begin position="1"/>
        <end position="19"/>
    </location>
</feature>
<dbReference type="OrthoDB" id="19261at2759"/>
<evidence type="ECO:0000313" key="5">
    <source>
        <dbReference type="Proteomes" id="UP000034841"/>
    </source>
</evidence>
<name>A0A0F8DNU0_CERFI</name>
<evidence type="ECO:0000259" key="3">
    <source>
        <dbReference type="PROSITE" id="PS50836"/>
    </source>
</evidence>
<comment type="caution">
    <text evidence="4">The sequence shown here is derived from an EMBL/GenBank/DDBJ whole genome shotgun (WGS) entry which is preliminary data.</text>
</comment>
<dbReference type="EMBL" id="LBBL01000006">
    <property type="protein sequence ID" value="KKF97479.1"/>
    <property type="molecule type" value="Genomic_DNA"/>
</dbReference>
<dbReference type="CDD" id="cd09630">
    <property type="entry name" value="CDH_like_cytochrome"/>
    <property type="match status" value="1"/>
</dbReference>
<feature type="chain" id="PRO_5002528446" description="DOMON domain-containing protein" evidence="2">
    <location>
        <begin position="20"/>
        <end position="404"/>
    </location>
</feature>
<accession>A0A0F8DNU0</accession>
<reference evidence="4 5" key="1">
    <citation type="submission" date="2015-04" db="EMBL/GenBank/DDBJ databases">
        <title>Genome sequence of Ceratocystis platani, a major pathogen of plane trees.</title>
        <authorList>
            <person name="Belbahri L."/>
        </authorList>
    </citation>
    <scope>NUCLEOTIDE SEQUENCE [LARGE SCALE GENOMIC DNA]</scope>
    <source>
        <strain evidence="4 5">CFO</strain>
    </source>
</reference>
<dbReference type="InterPro" id="IPR015920">
    <property type="entry name" value="Cellobiose_DH-like_cyt"/>
</dbReference>
<feature type="transmembrane region" description="Helical" evidence="1">
    <location>
        <begin position="221"/>
        <end position="240"/>
    </location>
</feature>
<dbReference type="Gene3D" id="2.60.40.1210">
    <property type="entry name" value="Cellobiose dehydrogenase, cytochrome domain"/>
    <property type="match status" value="1"/>
</dbReference>
<protein>
    <recommendedName>
        <fullName evidence="3">DOMON domain-containing protein</fullName>
    </recommendedName>
</protein>
<evidence type="ECO:0000313" key="4">
    <source>
        <dbReference type="EMBL" id="KKF97479.1"/>
    </source>
</evidence>
<feature type="transmembrane region" description="Helical" evidence="1">
    <location>
        <begin position="247"/>
        <end position="265"/>
    </location>
</feature>